<evidence type="ECO:0000313" key="1">
    <source>
        <dbReference type="EMBL" id="CAG1836192.1"/>
    </source>
</evidence>
<dbReference type="EMBL" id="HG996474">
    <property type="protein sequence ID" value="CAG1836192.1"/>
    <property type="molecule type" value="Genomic_DNA"/>
</dbReference>
<accession>A0A8D6ZTK4</accession>
<proteinExistence type="predicted"/>
<protein>
    <submittedName>
        <fullName evidence="1">(wild Malaysian banana) hypothetical protein</fullName>
    </submittedName>
</protein>
<name>A0A8D6ZTK4_MUSAM</name>
<gene>
    <name evidence="1" type="ORF">GSMUA_241610.1</name>
</gene>
<reference evidence="1" key="1">
    <citation type="submission" date="2021-03" db="EMBL/GenBank/DDBJ databases">
        <authorList>
            <consortium name="Genoscope - CEA"/>
            <person name="William W."/>
        </authorList>
    </citation>
    <scope>NUCLEOTIDE SEQUENCE</scope>
    <source>
        <strain evidence="1">Doubled-haploid Pahang</strain>
    </source>
</reference>
<dbReference type="AlphaFoldDB" id="A0A8D6ZTK4"/>
<sequence length="143" mass="16568">MFRMNLCRKVGILNFTILSLSSGMNARNFNALCFHECERFFGLFWVPMVLFVCFQNKSPASSNRFPPDSSQPRKHLFLRIFLFASVHRRTRGVTTRNRVGGKETWGAHEGALSDNGTVENCSSCNPRRRYDQIHIHTYTFTRT</sequence>
<organism evidence="1">
    <name type="scientific">Musa acuminata subsp. malaccensis</name>
    <name type="common">Wild banana</name>
    <name type="synonym">Musa malaccensis</name>
    <dbReference type="NCBI Taxonomy" id="214687"/>
    <lineage>
        <taxon>Eukaryota</taxon>
        <taxon>Viridiplantae</taxon>
        <taxon>Streptophyta</taxon>
        <taxon>Embryophyta</taxon>
        <taxon>Tracheophyta</taxon>
        <taxon>Spermatophyta</taxon>
        <taxon>Magnoliopsida</taxon>
        <taxon>Liliopsida</taxon>
        <taxon>Zingiberales</taxon>
        <taxon>Musaceae</taxon>
        <taxon>Musa</taxon>
    </lineage>
</organism>